<keyword evidence="3" id="KW-1185">Reference proteome</keyword>
<dbReference type="AlphaFoldDB" id="A0A8H3FLW4"/>
<dbReference type="SUPFAM" id="SSF56112">
    <property type="entry name" value="Protein kinase-like (PK-like)"/>
    <property type="match status" value="1"/>
</dbReference>
<sequence>MLMHSSQIVHGDIKPENVLVFEDEGGQYVGKITDFGYSTLNAGNTLINMPKSQPWQAPEWHHRGFGISDAMKMDVFSFGMLCLWLLFYTFSDNKETDFSHDLDWGNKPLALALAHSHITDAVGLSEESKIDLHRFFQLTLAIEKDMRTLDFRLLLSLIAPGR</sequence>
<proteinExistence type="predicted"/>
<dbReference type="GO" id="GO:0004674">
    <property type="term" value="F:protein serine/threonine kinase activity"/>
    <property type="evidence" value="ECO:0007669"/>
    <property type="project" value="TreeGrafter"/>
</dbReference>
<evidence type="ECO:0000259" key="1">
    <source>
        <dbReference type="PROSITE" id="PS50011"/>
    </source>
</evidence>
<accession>A0A8H3FLW4</accession>
<dbReference type="PANTHER" id="PTHR24359">
    <property type="entry name" value="SERINE/THREONINE-PROTEIN KINASE SBK1"/>
    <property type="match status" value="1"/>
</dbReference>
<dbReference type="PROSITE" id="PS50011">
    <property type="entry name" value="PROTEIN_KINASE_DOM"/>
    <property type="match status" value="1"/>
</dbReference>
<protein>
    <recommendedName>
        <fullName evidence="1">Protein kinase domain-containing protein</fullName>
    </recommendedName>
</protein>
<gene>
    <name evidence="2" type="ORF">IMSHALPRED_006418</name>
</gene>
<reference evidence="2" key="1">
    <citation type="submission" date="2021-03" db="EMBL/GenBank/DDBJ databases">
        <authorList>
            <person name="Tagirdzhanova G."/>
        </authorList>
    </citation>
    <scope>NUCLEOTIDE SEQUENCE</scope>
</reference>
<comment type="caution">
    <text evidence="2">The sequence shown here is derived from an EMBL/GenBank/DDBJ whole genome shotgun (WGS) entry which is preliminary data.</text>
</comment>
<organism evidence="2 3">
    <name type="scientific">Imshaugia aleurites</name>
    <dbReference type="NCBI Taxonomy" id="172621"/>
    <lineage>
        <taxon>Eukaryota</taxon>
        <taxon>Fungi</taxon>
        <taxon>Dikarya</taxon>
        <taxon>Ascomycota</taxon>
        <taxon>Pezizomycotina</taxon>
        <taxon>Lecanoromycetes</taxon>
        <taxon>OSLEUM clade</taxon>
        <taxon>Lecanoromycetidae</taxon>
        <taxon>Lecanorales</taxon>
        <taxon>Lecanorineae</taxon>
        <taxon>Parmeliaceae</taxon>
        <taxon>Imshaugia</taxon>
    </lineage>
</organism>
<evidence type="ECO:0000313" key="3">
    <source>
        <dbReference type="Proteomes" id="UP000664534"/>
    </source>
</evidence>
<dbReference type="InterPro" id="IPR011009">
    <property type="entry name" value="Kinase-like_dom_sf"/>
</dbReference>
<dbReference type="Pfam" id="PF00069">
    <property type="entry name" value="Pkinase"/>
    <property type="match status" value="1"/>
</dbReference>
<feature type="domain" description="Protein kinase" evidence="1">
    <location>
        <begin position="1"/>
        <end position="162"/>
    </location>
</feature>
<name>A0A8H3FLW4_9LECA</name>
<dbReference type="Gene3D" id="1.10.510.10">
    <property type="entry name" value="Transferase(Phosphotransferase) domain 1"/>
    <property type="match status" value="1"/>
</dbReference>
<dbReference type="EMBL" id="CAJPDT010000039">
    <property type="protein sequence ID" value="CAF9925232.1"/>
    <property type="molecule type" value="Genomic_DNA"/>
</dbReference>
<dbReference type="PANTHER" id="PTHR24359:SF1">
    <property type="entry name" value="INHIBITOR OF NUCLEAR FACTOR KAPPA-B KINASE EPSILON SUBUNIT HOMOLOG 1-RELATED"/>
    <property type="match status" value="1"/>
</dbReference>
<dbReference type="PROSITE" id="PS00108">
    <property type="entry name" value="PROTEIN_KINASE_ST"/>
    <property type="match status" value="1"/>
</dbReference>
<dbReference type="OrthoDB" id="626167at2759"/>
<evidence type="ECO:0000313" key="2">
    <source>
        <dbReference type="EMBL" id="CAF9925232.1"/>
    </source>
</evidence>
<dbReference type="InterPro" id="IPR008271">
    <property type="entry name" value="Ser/Thr_kinase_AS"/>
</dbReference>
<dbReference type="GO" id="GO:0005524">
    <property type="term" value="F:ATP binding"/>
    <property type="evidence" value="ECO:0007669"/>
    <property type="project" value="InterPro"/>
</dbReference>
<dbReference type="Proteomes" id="UP000664534">
    <property type="component" value="Unassembled WGS sequence"/>
</dbReference>
<dbReference type="InterPro" id="IPR000719">
    <property type="entry name" value="Prot_kinase_dom"/>
</dbReference>